<comment type="caution">
    <text evidence="6">The sequence shown here is derived from an EMBL/GenBank/DDBJ whole genome shotgun (WGS) entry which is preliminary data.</text>
</comment>
<dbReference type="RefSeq" id="WP_301664717.1">
    <property type="nucleotide sequence ID" value="NZ_VCYH01000008.1"/>
</dbReference>
<dbReference type="SMART" id="SM00730">
    <property type="entry name" value="PSN"/>
    <property type="match status" value="1"/>
</dbReference>
<feature type="transmembrane region" description="Helical" evidence="5">
    <location>
        <begin position="72"/>
        <end position="96"/>
    </location>
</feature>
<keyword evidence="4 5" id="KW-0472">Membrane</keyword>
<evidence type="ECO:0000256" key="3">
    <source>
        <dbReference type="ARBA" id="ARBA00022989"/>
    </source>
</evidence>
<keyword evidence="2 5" id="KW-0812">Transmembrane</keyword>
<accession>A0ABT8MC89</accession>
<evidence type="ECO:0000313" key="7">
    <source>
        <dbReference type="Proteomes" id="UP001168338"/>
    </source>
</evidence>
<feature type="transmembrane region" description="Helical" evidence="5">
    <location>
        <begin position="7"/>
        <end position="28"/>
    </location>
</feature>
<proteinExistence type="predicted"/>
<reference evidence="6" key="1">
    <citation type="submission" date="2019-05" db="EMBL/GenBank/DDBJ databases">
        <title>Methanoculleus sp. FWC-SCC1, a methanogenic archaeon isolated from deep marine cold seep.</title>
        <authorList>
            <person name="Chen Y.-W."/>
            <person name="Chen S.-C."/>
            <person name="Teng N.-H."/>
            <person name="Lai M.-C."/>
        </authorList>
    </citation>
    <scope>NUCLEOTIDE SEQUENCE</scope>
    <source>
        <strain evidence="6">FWC-SCC1</strain>
    </source>
</reference>
<dbReference type="Pfam" id="PF06550">
    <property type="entry name" value="SPP"/>
    <property type="match status" value="1"/>
</dbReference>
<name>A0ABT8MC89_9EURY</name>
<protein>
    <recommendedName>
        <fullName evidence="8">Presenilin-like membrane protease, A22 family</fullName>
    </recommendedName>
</protein>
<dbReference type="NCBIfam" id="NF041679">
    <property type="entry name" value="IMP_arch_presen"/>
    <property type="match status" value="1"/>
</dbReference>
<evidence type="ECO:0000256" key="5">
    <source>
        <dbReference type="SAM" id="Phobius"/>
    </source>
</evidence>
<organism evidence="6 7">
    <name type="scientific">Methanoculleus frigidifontis</name>
    <dbReference type="NCBI Taxonomy" id="2584085"/>
    <lineage>
        <taxon>Archaea</taxon>
        <taxon>Methanobacteriati</taxon>
        <taxon>Methanobacteriota</taxon>
        <taxon>Stenosarchaea group</taxon>
        <taxon>Methanomicrobia</taxon>
        <taxon>Methanomicrobiales</taxon>
        <taxon>Methanomicrobiaceae</taxon>
        <taxon>Methanoculleus</taxon>
    </lineage>
</organism>
<evidence type="ECO:0000256" key="1">
    <source>
        <dbReference type="ARBA" id="ARBA00004127"/>
    </source>
</evidence>
<evidence type="ECO:0000256" key="2">
    <source>
        <dbReference type="ARBA" id="ARBA00022692"/>
    </source>
</evidence>
<feature type="transmembrane region" description="Helical" evidence="5">
    <location>
        <begin position="279"/>
        <end position="301"/>
    </location>
</feature>
<evidence type="ECO:0000256" key="4">
    <source>
        <dbReference type="ARBA" id="ARBA00023136"/>
    </source>
</evidence>
<evidence type="ECO:0000313" key="6">
    <source>
        <dbReference type="EMBL" id="MDN7025554.1"/>
    </source>
</evidence>
<feature type="transmembrane region" description="Helical" evidence="5">
    <location>
        <begin position="222"/>
        <end position="243"/>
    </location>
</feature>
<sequence length="303" mass="32681">MQVRDWLPLLGMPLMLLFVQIIAILLSIPMQEAGLAAFEDPESVTNPLIFIGMLLAFTLVLLFLIKKGGKRIIALFIAFSIFLTFTYIFSSLSLWFFGLSDAAAFFALLLAVGATALLYFYPEWYVIDVLGVLIAAGVASIFGISLAVLPVLVLLVLLAVYDAISVYKTKHMITLAEGVLEMKTPILVVVPKRRDYSFRSEGVDIGRDKEERGAFVMGLGDLIMPSILVISSYIFVAAPPVIWELSYPTLGAMAGSFAGLAVLLYFVNTGKPQAGLPPLNGGAIIGFLLGCLLAGTPLSCFGI</sequence>
<evidence type="ECO:0008006" key="8">
    <source>
        <dbReference type="Google" id="ProtNLM"/>
    </source>
</evidence>
<dbReference type="Proteomes" id="UP001168338">
    <property type="component" value="Unassembled WGS sequence"/>
</dbReference>
<keyword evidence="7" id="KW-1185">Reference proteome</keyword>
<comment type="subcellular location">
    <subcellularLocation>
        <location evidence="1">Endomembrane system</location>
        <topology evidence="1">Multi-pass membrane protein</topology>
    </subcellularLocation>
</comment>
<keyword evidence="3 5" id="KW-1133">Transmembrane helix</keyword>
<feature type="transmembrane region" description="Helical" evidence="5">
    <location>
        <begin position="133"/>
        <end position="161"/>
    </location>
</feature>
<feature type="transmembrane region" description="Helical" evidence="5">
    <location>
        <begin position="102"/>
        <end position="121"/>
    </location>
</feature>
<dbReference type="InterPro" id="IPR006639">
    <property type="entry name" value="Preselin/SPP"/>
</dbReference>
<gene>
    <name evidence="6" type="ORF">FGU65_11745</name>
</gene>
<dbReference type="EMBL" id="VCYH01000008">
    <property type="protein sequence ID" value="MDN7025554.1"/>
    <property type="molecule type" value="Genomic_DNA"/>
</dbReference>
<dbReference type="InterPro" id="IPR010545">
    <property type="entry name" value="SPP"/>
</dbReference>
<feature type="transmembrane region" description="Helical" evidence="5">
    <location>
        <begin position="250"/>
        <end position="267"/>
    </location>
</feature>
<feature type="transmembrane region" description="Helical" evidence="5">
    <location>
        <begin position="48"/>
        <end position="65"/>
    </location>
</feature>